<gene>
    <name evidence="2" type="ORF">V0U79_06585</name>
</gene>
<name>A0ABU7LQ39_9PROT</name>
<keyword evidence="3" id="KW-1185">Reference proteome</keyword>
<accession>A0ABU7LQ39</accession>
<dbReference type="Gene3D" id="1.25.40.10">
    <property type="entry name" value="Tetratricopeptide repeat domain"/>
    <property type="match status" value="1"/>
</dbReference>
<evidence type="ECO:0000256" key="1">
    <source>
        <dbReference type="SAM" id="MobiDB-lite"/>
    </source>
</evidence>
<comment type="caution">
    <text evidence="2">The sequence shown here is derived from an EMBL/GenBank/DDBJ whole genome shotgun (WGS) entry which is preliminary data.</text>
</comment>
<dbReference type="Gene3D" id="1.20.58.320">
    <property type="entry name" value="TPR-like"/>
    <property type="match status" value="1"/>
</dbReference>
<organism evidence="2 3">
    <name type="scientific">Hyphobacterium lacteum</name>
    <dbReference type="NCBI Taxonomy" id="3116575"/>
    <lineage>
        <taxon>Bacteria</taxon>
        <taxon>Pseudomonadati</taxon>
        <taxon>Pseudomonadota</taxon>
        <taxon>Alphaproteobacteria</taxon>
        <taxon>Maricaulales</taxon>
        <taxon>Maricaulaceae</taxon>
        <taxon>Hyphobacterium</taxon>
    </lineage>
</organism>
<dbReference type="EMBL" id="JAZDRP010000003">
    <property type="protein sequence ID" value="MEE2526027.1"/>
    <property type="molecule type" value="Genomic_DNA"/>
</dbReference>
<evidence type="ECO:0000313" key="2">
    <source>
        <dbReference type="EMBL" id="MEE2526027.1"/>
    </source>
</evidence>
<reference evidence="2 3" key="1">
    <citation type="submission" date="2024-01" db="EMBL/GenBank/DDBJ databases">
        <title>Hyphobacterium bacterium isolated from marine sediment.</title>
        <authorList>
            <person name="Zhao S."/>
        </authorList>
    </citation>
    <scope>NUCLEOTIDE SEQUENCE [LARGE SCALE GENOMIC DNA]</scope>
    <source>
        <strain evidence="3">HN65</strain>
    </source>
</reference>
<dbReference type="RefSeq" id="WP_330198686.1">
    <property type="nucleotide sequence ID" value="NZ_JAZDRP010000003.1"/>
</dbReference>
<dbReference type="Proteomes" id="UP001354971">
    <property type="component" value="Unassembled WGS sequence"/>
</dbReference>
<feature type="region of interest" description="Disordered" evidence="1">
    <location>
        <begin position="172"/>
        <end position="194"/>
    </location>
</feature>
<dbReference type="InterPro" id="IPR011990">
    <property type="entry name" value="TPR-like_helical_dom_sf"/>
</dbReference>
<protein>
    <submittedName>
        <fullName evidence="2">DUF924 family protein</fullName>
    </submittedName>
</protein>
<dbReference type="SUPFAM" id="SSF48452">
    <property type="entry name" value="TPR-like"/>
    <property type="match status" value="1"/>
</dbReference>
<sequence>MTQPTDILQFWFEETEPKLHFVSTPEFDAKIRRKFARTIEEEARRFDNGIHPWMETPEGGLALLILFDQFTRNVWRGSGKAFDFDSLARQIARTMIDSGQDRALPVAQRSFVYMPFMHSEDLADQDMSIELFTTRMPAGNTNLHHARLHRDVIVKFGRFPYRNEALGRASTPEERAYLDGGGYAPGSKRPAEKT</sequence>
<evidence type="ECO:0000313" key="3">
    <source>
        <dbReference type="Proteomes" id="UP001354971"/>
    </source>
</evidence>
<dbReference type="InterPro" id="IPR010323">
    <property type="entry name" value="DUF924"/>
</dbReference>
<dbReference type="Pfam" id="PF06041">
    <property type="entry name" value="DUF924"/>
    <property type="match status" value="1"/>
</dbReference>
<proteinExistence type="predicted"/>